<evidence type="ECO:0000313" key="3">
    <source>
        <dbReference type="EMBL" id="KAK7380759.1"/>
    </source>
</evidence>
<dbReference type="Pfam" id="PF01250">
    <property type="entry name" value="Ribosomal_S6"/>
    <property type="match status" value="1"/>
</dbReference>
<gene>
    <name evidence="3" type="ORF">VNO78_33277</name>
</gene>
<accession>A0AAN9NWQ2</accession>
<comment type="similarity">
    <text evidence="1">Belongs to the bacterial ribosomal protein bS6 family.</text>
</comment>
<evidence type="ECO:0000256" key="2">
    <source>
        <dbReference type="SAM" id="MobiDB-lite"/>
    </source>
</evidence>
<dbReference type="SUPFAM" id="SSF54995">
    <property type="entry name" value="Ribosomal protein S6"/>
    <property type="match status" value="1"/>
</dbReference>
<dbReference type="Gene3D" id="3.30.70.60">
    <property type="match status" value="1"/>
</dbReference>
<dbReference type="GO" id="GO:0070181">
    <property type="term" value="F:small ribosomal subunit rRNA binding"/>
    <property type="evidence" value="ECO:0007669"/>
    <property type="project" value="TreeGrafter"/>
</dbReference>
<dbReference type="GO" id="GO:0005737">
    <property type="term" value="C:cytoplasm"/>
    <property type="evidence" value="ECO:0007669"/>
    <property type="project" value="UniProtKB-ARBA"/>
</dbReference>
<dbReference type="GO" id="GO:0003735">
    <property type="term" value="F:structural constituent of ribosome"/>
    <property type="evidence" value="ECO:0007669"/>
    <property type="project" value="InterPro"/>
</dbReference>
<dbReference type="CDD" id="cd15465">
    <property type="entry name" value="bS6_mito"/>
    <property type="match status" value="1"/>
</dbReference>
<dbReference type="AlphaFoldDB" id="A0AAN9NWQ2"/>
<dbReference type="GO" id="GO:0006412">
    <property type="term" value="P:translation"/>
    <property type="evidence" value="ECO:0007669"/>
    <property type="project" value="InterPro"/>
</dbReference>
<evidence type="ECO:0008006" key="5">
    <source>
        <dbReference type="Google" id="ProtNLM"/>
    </source>
</evidence>
<dbReference type="GO" id="GO:0005840">
    <property type="term" value="C:ribosome"/>
    <property type="evidence" value="ECO:0007669"/>
    <property type="project" value="InterPro"/>
</dbReference>
<dbReference type="InterPro" id="IPR014717">
    <property type="entry name" value="Transl_elong_EF1B/ribsomal_bS6"/>
</dbReference>
<proteinExistence type="inferred from homology"/>
<name>A0AAN9NWQ2_PSOTE</name>
<organism evidence="3 4">
    <name type="scientific">Psophocarpus tetragonolobus</name>
    <name type="common">Winged bean</name>
    <name type="synonym">Dolichos tetragonolobus</name>
    <dbReference type="NCBI Taxonomy" id="3891"/>
    <lineage>
        <taxon>Eukaryota</taxon>
        <taxon>Viridiplantae</taxon>
        <taxon>Streptophyta</taxon>
        <taxon>Embryophyta</taxon>
        <taxon>Tracheophyta</taxon>
        <taxon>Spermatophyta</taxon>
        <taxon>Magnoliopsida</taxon>
        <taxon>eudicotyledons</taxon>
        <taxon>Gunneridae</taxon>
        <taxon>Pentapetalae</taxon>
        <taxon>rosids</taxon>
        <taxon>fabids</taxon>
        <taxon>Fabales</taxon>
        <taxon>Fabaceae</taxon>
        <taxon>Papilionoideae</taxon>
        <taxon>50 kb inversion clade</taxon>
        <taxon>NPAAA clade</taxon>
        <taxon>indigoferoid/millettioid clade</taxon>
        <taxon>Phaseoleae</taxon>
        <taxon>Psophocarpus</taxon>
    </lineage>
</organism>
<comment type="caution">
    <text evidence="3">The sequence shown here is derived from an EMBL/GenBank/DDBJ whole genome shotgun (WGS) entry which is preliminary data.</text>
</comment>
<sequence length="163" mass="19136">MILPSLVEVDWAEKRNNMPPYDCMFLFKPHVRKEAVMDLVVRVGKHVCSRNGVVTDIQSFGTVQLGYGIKKLDGRFYQGLLMQMSMMATPEINKELHYLNKEDRLLRWLLVKQRNVKFGLDIFGDEGRLELNKYSEINKFVNEEEDEDEDDEEYEVNPEETVN</sequence>
<dbReference type="InterPro" id="IPR035980">
    <property type="entry name" value="Ribosomal_bS6_sf"/>
</dbReference>
<dbReference type="FunFam" id="3.30.70.60:FF:000012">
    <property type="entry name" value="Translation elongation factor EF1B/ribosomal protein S6 family protein"/>
    <property type="match status" value="1"/>
</dbReference>
<reference evidence="3 4" key="1">
    <citation type="submission" date="2024-01" db="EMBL/GenBank/DDBJ databases">
        <title>The genomes of 5 underutilized Papilionoideae crops provide insights into root nodulation and disease resistanc.</title>
        <authorList>
            <person name="Jiang F."/>
        </authorList>
    </citation>
    <scope>NUCLEOTIDE SEQUENCE [LARGE SCALE GENOMIC DNA]</scope>
    <source>
        <strain evidence="3">DUOXIRENSHENG_FW03</strain>
        <tissue evidence="3">Leaves</tissue>
    </source>
</reference>
<dbReference type="PANTHER" id="PTHR21011">
    <property type="entry name" value="MITOCHONDRIAL 28S RIBOSOMAL PROTEIN S6"/>
    <property type="match status" value="1"/>
</dbReference>
<protein>
    <recommendedName>
        <fullName evidence="5">Ribosomal protein S6</fullName>
    </recommendedName>
</protein>
<evidence type="ECO:0000313" key="4">
    <source>
        <dbReference type="Proteomes" id="UP001386955"/>
    </source>
</evidence>
<dbReference type="Proteomes" id="UP001386955">
    <property type="component" value="Unassembled WGS sequence"/>
</dbReference>
<feature type="compositionally biased region" description="Acidic residues" evidence="2">
    <location>
        <begin position="143"/>
        <end position="163"/>
    </location>
</feature>
<dbReference type="InterPro" id="IPR000529">
    <property type="entry name" value="Ribosomal_bS6"/>
</dbReference>
<keyword evidence="4" id="KW-1185">Reference proteome</keyword>
<dbReference type="EMBL" id="JAYMYS010000009">
    <property type="protein sequence ID" value="KAK7380759.1"/>
    <property type="molecule type" value="Genomic_DNA"/>
</dbReference>
<evidence type="ECO:0000256" key="1">
    <source>
        <dbReference type="ARBA" id="ARBA00009512"/>
    </source>
</evidence>
<dbReference type="PANTHER" id="PTHR21011:SF1">
    <property type="entry name" value="SMALL RIBOSOMAL SUBUNIT PROTEIN BS6M"/>
    <property type="match status" value="1"/>
</dbReference>
<feature type="region of interest" description="Disordered" evidence="2">
    <location>
        <begin position="140"/>
        <end position="163"/>
    </location>
</feature>